<dbReference type="InterPro" id="IPR044669">
    <property type="entry name" value="YneE/VCCN1/2-like"/>
</dbReference>
<gene>
    <name evidence="10" type="ORF">H2O64_04390</name>
</gene>
<keyword evidence="11" id="KW-1185">Reference proteome</keyword>
<comment type="caution">
    <text evidence="10">The sequence shown here is derived from an EMBL/GenBank/DDBJ whole genome shotgun (WGS) entry which is preliminary data.</text>
</comment>
<evidence type="ECO:0000256" key="1">
    <source>
        <dbReference type="ARBA" id="ARBA00004651"/>
    </source>
</evidence>
<evidence type="ECO:0000256" key="6">
    <source>
        <dbReference type="ARBA" id="ARBA00023065"/>
    </source>
</evidence>
<evidence type="ECO:0000256" key="8">
    <source>
        <dbReference type="ARBA" id="ARBA00034708"/>
    </source>
</evidence>
<comment type="subcellular location">
    <subcellularLocation>
        <location evidence="1">Cell membrane</location>
        <topology evidence="1">Multi-pass membrane protein</topology>
    </subcellularLocation>
</comment>
<keyword evidence="5 9" id="KW-1133">Transmembrane helix</keyword>
<evidence type="ECO:0000313" key="11">
    <source>
        <dbReference type="Proteomes" id="UP000619238"/>
    </source>
</evidence>
<evidence type="ECO:0000256" key="3">
    <source>
        <dbReference type="ARBA" id="ARBA00022475"/>
    </source>
</evidence>
<protein>
    <recommendedName>
        <fullName evidence="12">Multidrug transporter</fullName>
    </recommendedName>
</protein>
<comment type="similarity">
    <text evidence="8">Belongs to the anion channel-forming bestrophin (TC 1.A.46) family.</text>
</comment>
<evidence type="ECO:0000256" key="2">
    <source>
        <dbReference type="ARBA" id="ARBA00022448"/>
    </source>
</evidence>
<dbReference type="Proteomes" id="UP000619238">
    <property type="component" value="Unassembled WGS sequence"/>
</dbReference>
<organism evidence="10 11">
    <name type="scientific">Kordia aestuariivivens</name>
    <dbReference type="NCBI Taxonomy" id="2759037"/>
    <lineage>
        <taxon>Bacteria</taxon>
        <taxon>Pseudomonadati</taxon>
        <taxon>Bacteroidota</taxon>
        <taxon>Flavobacteriia</taxon>
        <taxon>Flavobacteriales</taxon>
        <taxon>Flavobacteriaceae</taxon>
        <taxon>Kordia</taxon>
    </lineage>
</organism>
<evidence type="ECO:0000256" key="7">
    <source>
        <dbReference type="ARBA" id="ARBA00023136"/>
    </source>
</evidence>
<dbReference type="PANTHER" id="PTHR33281:SF19">
    <property type="entry name" value="VOLTAGE-DEPENDENT ANION CHANNEL-FORMING PROTEIN YNEE"/>
    <property type="match status" value="1"/>
</dbReference>
<evidence type="ECO:0000256" key="5">
    <source>
        <dbReference type="ARBA" id="ARBA00022989"/>
    </source>
</evidence>
<evidence type="ECO:0008006" key="12">
    <source>
        <dbReference type="Google" id="ProtNLM"/>
    </source>
</evidence>
<keyword evidence="3" id="KW-1003">Cell membrane</keyword>
<sequence length="369" mass="43312">MYTRRIFPVAGVLKWTRRHIFLFLILATIPVILFDVVGLKWLYVPWLPLGVLGTAVAFIVSFKNNASYDRLWEARKIWGGIVNTSRSWTIMVKDYITNDFAEISIGEKELYAIKRELVHRHVAWLTALRYQLRKDRPWEMHLKNKRSNKEFRSRTFKVCEDEEPISEIIKPYISQKEHDEIFAKGNQASQLLGIQSKRLKELKQKGLIDDFRHMEMTNVLVEFYTLQGKSERIKNFPYPRQFATLNYIFVWIFVILLPFGIMGGFEEIGSKILNELNAESHQHAESVIHNIQHFITKHFVWFSIPFSALLSWVFHTMEAIGENTENPFEGGPNDIPITDMSRGIEIDIRQLIDDTDIPAPYEWKNHIVM</sequence>
<accession>A0ABR7Q5R1</accession>
<feature type="transmembrane region" description="Helical" evidence="9">
    <location>
        <begin position="43"/>
        <end position="62"/>
    </location>
</feature>
<evidence type="ECO:0000256" key="4">
    <source>
        <dbReference type="ARBA" id="ARBA00022692"/>
    </source>
</evidence>
<keyword evidence="6" id="KW-0406">Ion transport</keyword>
<evidence type="ECO:0000313" key="10">
    <source>
        <dbReference type="EMBL" id="MBC8753896.1"/>
    </source>
</evidence>
<proteinExistence type="inferred from homology"/>
<feature type="transmembrane region" description="Helical" evidence="9">
    <location>
        <begin position="242"/>
        <end position="265"/>
    </location>
</feature>
<name>A0ABR7Q5R1_9FLAO</name>
<dbReference type="RefSeq" id="WP_187560931.1">
    <property type="nucleotide sequence ID" value="NZ_JACGWS010000002.1"/>
</dbReference>
<keyword evidence="4 9" id="KW-0812">Transmembrane</keyword>
<evidence type="ECO:0000256" key="9">
    <source>
        <dbReference type="SAM" id="Phobius"/>
    </source>
</evidence>
<feature type="transmembrane region" description="Helical" evidence="9">
    <location>
        <begin position="20"/>
        <end position="37"/>
    </location>
</feature>
<dbReference type="Pfam" id="PF25539">
    <property type="entry name" value="Bestrophin_2"/>
    <property type="match status" value="2"/>
</dbReference>
<reference evidence="10 11" key="1">
    <citation type="submission" date="2020-07" db="EMBL/GenBank/DDBJ databases">
        <title>Description of Kordia aestuariivivens sp. nov., isolated from a tidal flat.</title>
        <authorList>
            <person name="Park S."/>
            <person name="Yoon J.-H."/>
        </authorList>
    </citation>
    <scope>NUCLEOTIDE SEQUENCE [LARGE SCALE GENOMIC DNA]</scope>
    <source>
        <strain evidence="10 11">YSTF-M3</strain>
    </source>
</reference>
<keyword evidence="2" id="KW-0813">Transport</keyword>
<keyword evidence="7 9" id="KW-0472">Membrane</keyword>
<dbReference type="PANTHER" id="PTHR33281">
    <property type="entry name" value="UPF0187 PROTEIN YNEE"/>
    <property type="match status" value="1"/>
</dbReference>
<dbReference type="EMBL" id="JACGWS010000002">
    <property type="protein sequence ID" value="MBC8753896.1"/>
    <property type="molecule type" value="Genomic_DNA"/>
</dbReference>